<evidence type="ECO:0000313" key="1">
    <source>
        <dbReference type="Ensembl" id="ENSPSMP00000002901.1"/>
    </source>
</evidence>
<evidence type="ECO:0000313" key="2">
    <source>
        <dbReference type="Proteomes" id="UP000694414"/>
    </source>
</evidence>
<sequence>MTILPKVIYRFNAIPIKLPTSFFTDIESIILCFVWNQRRPHLAKAILSNKNKMGGINLPDFKLYYKAVIIKTAWYWHKCRDTDQWNRTENPNIKPSSYSHLIFDKADKNILWGKDSLFNKWCWENWIATCRRLKQDPQLSPFTKIKSRGITDLNLRWETIRILEENVVKTLTDIGVGKEFMKKTPEAITATTKIKEWDLIKLKSFCTAKETVTKINRHPTEWEKIFAYYTSDKGLITRIYLELRKISKKKIKQPYQNVGKGHE</sequence>
<dbReference type="Proteomes" id="UP000694414">
    <property type="component" value="Unplaced"/>
</dbReference>
<reference evidence="1" key="1">
    <citation type="submission" date="2025-08" db="UniProtKB">
        <authorList>
            <consortium name="Ensembl"/>
        </authorList>
    </citation>
    <scope>IDENTIFICATION</scope>
</reference>
<name>A0A8C8YNC0_PROSS</name>
<accession>A0A8C8YNC0</accession>
<proteinExistence type="predicted"/>
<organism evidence="1 2">
    <name type="scientific">Prolemur simus</name>
    <name type="common">Greater bamboo lemur</name>
    <name type="synonym">Hapalemur simus</name>
    <dbReference type="NCBI Taxonomy" id="1328070"/>
    <lineage>
        <taxon>Eukaryota</taxon>
        <taxon>Metazoa</taxon>
        <taxon>Chordata</taxon>
        <taxon>Craniata</taxon>
        <taxon>Vertebrata</taxon>
        <taxon>Euteleostomi</taxon>
        <taxon>Mammalia</taxon>
        <taxon>Eutheria</taxon>
        <taxon>Euarchontoglires</taxon>
        <taxon>Primates</taxon>
        <taxon>Strepsirrhini</taxon>
        <taxon>Lemuriformes</taxon>
        <taxon>Lemuridae</taxon>
        <taxon>Prolemur</taxon>
    </lineage>
</organism>
<reference evidence="1" key="2">
    <citation type="submission" date="2025-09" db="UniProtKB">
        <authorList>
            <consortium name="Ensembl"/>
        </authorList>
    </citation>
    <scope>IDENTIFICATION</scope>
</reference>
<dbReference type="GeneTree" id="ENSGT01150000286916"/>
<keyword evidence="2" id="KW-1185">Reference proteome</keyword>
<protein>
    <submittedName>
        <fullName evidence="1">Uncharacterized protein</fullName>
    </submittedName>
</protein>
<dbReference type="AlphaFoldDB" id="A0A8C8YNC0"/>
<dbReference type="PANTHER" id="PTHR19446">
    <property type="entry name" value="REVERSE TRANSCRIPTASES"/>
    <property type="match status" value="1"/>
</dbReference>
<dbReference type="Ensembl" id="ENSPSMT00000003498.1">
    <property type="protein sequence ID" value="ENSPSMP00000002901.1"/>
    <property type="gene ID" value="ENSPSMG00000002342.1"/>
</dbReference>